<dbReference type="OMA" id="LSFGTWC"/>
<dbReference type="InterPro" id="IPR029063">
    <property type="entry name" value="SAM-dependent_MTases_sf"/>
</dbReference>
<dbReference type="Proteomes" id="UP000000561">
    <property type="component" value="Chromosome 13"/>
</dbReference>
<accession>A0A0D1DST0</accession>
<dbReference type="STRING" id="237631.A0A0D1DST0"/>
<dbReference type="InterPro" id="IPR013216">
    <property type="entry name" value="Methyltransf_11"/>
</dbReference>
<feature type="domain" description="Methyltransferase type 11" evidence="1">
    <location>
        <begin position="43"/>
        <end position="150"/>
    </location>
</feature>
<organism evidence="2 3">
    <name type="scientific">Mycosarcoma maydis</name>
    <name type="common">Corn smut fungus</name>
    <name type="synonym">Ustilago maydis</name>
    <dbReference type="NCBI Taxonomy" id="5270"/>
    <lineage>
        <taxon>Eukaryota</taxon>
        <taxon>Fungi</taxon>
        <taxon>Dikarya</taxon>
        <taxon>Basidiomycota</taxon>
        <taxon>Ustilaginomycotina</taxon>
        <taxon>Ustilaginomycetes</taxon>
        <taxon>Ustilaginales</taxon>
        <taxon>Ustilaginaceae</taxon>
        <taxon>Mycosarcoma</taxon>
    </lineage>
</organism>
<keyword evidence="3" id="KW-1185">Reference proteome</keyword>
<dbReference type="VEuPathDB" id="FungiDB:UMAG_04499"/>
<dbReference type="GO" id="GO:0008168">
    <property type="term" value="F:methyltransferase activity"/>
    <property type="evidence" value="ECO:0000318"/>
    <property type="project" value="GO_Central"/>
</dbReference>
<dbReference type="Pfam" id="PF08241">
    <property type="entry name" value="Methyltransf_11"/>
    <property type="match status" value="1"/>
</dbReference>
<dbReference type="FunCoup" id="A0A0D1DST0">
    <property type="interactions" value="1"/>
</dbReference>
<dbReference type="InterPro" id="IPR050508">
    <property type="entry name" value="Methyltransf_Superfamily"/>
</dbReference>
<reference evidence="2 3" key="1">
    <citation type="journal article" date="2006" name="Nature">
        <title>Insights from the genome of the biotrophic fungal plant pathogen Ustilago maydis.</title>
        <authorList>
            <person name="Kamper J."/>
            <person name="Kahmann R."/>
            <person name="Bolker M."/>
            <person name="Ma L.J."/>
            <person name="Brefort T."/>
            <person name="Saville B.J."/>
            <person name="Banuett F."/>
            <person name="Kronstad J.W."/>
            <person name="Gold S.E."/>
            <person name="Muller O."/>
            <person name="Perlin M.H."/>
            <person name="Wosten H.A."/>
            <person name="de Vries R."/>
            <person name="Ruiz-Herrera J."/>
            <person name="Reynaga-Pena C.G."/>
            <person name="Snetselaar K."/>
            <person name="McCann M."/>
            <person name="Perez-Martin J."/>
            <person name="Feldbrugge M."/>
            <person name="Basse C.W."/>
            <person name="Steinberg G."/>
            <person name="Ibeas J.I."/>
            <person name="Holloman W."/>
            <person name="Guzman P."/>
            <person name="Farman M."/>
            <person name="Stajich J.E."/>
            <person name="Sentandreu R."/>
            <person name="Gonzalez-Prieto J.M."/>
            <person name="Kennell J.C."/>
            <person name="Molina L."/>
            <person name="Schirawski J."/>
            <person name="Mendoza-Mendoza A."/>
            <person name="Greilinger D."/>
            <person name="Munch K."/>
            <person name="Rossel N."/>
            <person name="Scherer M."/>
            <person name="Vranes M."/>
            <person name="Ladendorf O."/>
            <person name="Vincon V."/>
            <person name="Fuchs U."/>
            <person name="Sandrock B."/>
            <person name="Meng S."/>
            <person name="Ho E.C."/>
            <person name="Cahill M.J."/>
            <person name="Boyce K.J."/>
            <person name="Klose J."/>
            <person name="Klosterman S.J."/>
            <person name="Deelstra H.J."/>
            <person name="Ortiz-Castellanos L."/>
            <person name="Li W."/>
            <person name="Sanchez-Alonso P."/>
            <person name="Schreier P.H."/>
            <person name="Hauser-Hahn I."/>
            <person name="Vaupel M."/>
            <person name="Koopmann E."/>
            <person name="Friedrich G."/>
            <person name="Voss H."/>
            <person name="Schluter T."/>
            <person name="Margolis J."/>
            <person name="Platt D."/>
            <person name="Swimmer C."/>
            <person name="Gnirke A."/>
            <person name="Chen F."/>
            <person name="Vysotskaia V."/>
            <person name="Mannhaupt G."/>
            <person name="Guldener U."/>
            <person name="Munsterkotter M."/>
            <person name="Haase D."/>
            <person name="Oesterheld M."/>
            <person name="Mewes H.W."/>
            <person name="Mauceli E.W."/>
            <person name="DeCaprio D."/>
            <person name="Wade C.M."/>
            <person name="Butler J."/>
            <person name="Young S."/>
            <person name="Jaffe D.B."/>
            <person name="Calvo S."/>
            <person name="Nusbaum C."/>
            <person name="Galagan J."/>
            <person name="Birren B.W."/>
        </authorList>
    </citation>
    <scope>NUCLEOTIDE SEQUENCE [LARGE SCALE GENOMIC DNA]</scope>
    <source>
        <strain evidence="3">DSM 14603 / FGSC 9021 / UM521</strain>
    </source>
</reference>
<dbReference type="AlphaFoldDB" id="A0A0D1DST0"/>
<dbReference type="InParanoid" id="A0A0D1DST0"/>
<dbReference type="PANTHER" id="PTHR42912">
    <property type="entry name" value="METHYLTRANSFERASE"/>
    <property type="match status" value="1"/>
</dbReference>
<protein>
    <recommendedName>
        <fullName evidence="1">Methyltransferase type 11 domain-containing protein</fullName>
    </recommendedName>
</protein>
<gene>
    <name evidence="2" type="ORF">UMAG_04499</name>
</gene>
<dbReference type="EMBL" id="CM003152">
    <property type="protein sequence ID" value="KIS67399.1"/>
    <property type="molecule type" value="Genomic_DNA"/>
</dbReference>
<dbReference type="OrthoDB" id="10017101at2759"/>
<dbReference type="CDD" id="cd02440">
    <property type="entry name" value="AdoMet_MTases"/>
    <property type="match status" value="1"/>
</dbReference>
<dbReference type="eggNOG" id="KOG1269">
    <property type="taxonomic scope" value="Eukaryota"/>
</dbReference>
<dbReference type="RefSeq" id="XP_011390833.1">
    <property type="nucleotide sequence ID" value="XM_011392531.1"/>
</dbReference>
<evidence type="ECO:0000313" key="3">
    <source>
        <dbReference type="Proteomes" id="UP000000561"/>
    </source>
</evidence>
<dbReference type="GeneID" id="23564665"/>
<name>A0A0D1DST0_MYCMD</name>
<dbReference type="KEGG" id="uma:UMAG_04499"/>
<dbReference type="Gene3D" id="3.40.50.150">
    <property type="entry name" value="Vaccinia Virus protein VP39"/>
    <property type="match status" value="1"/>
</dbReference>
<evidence type="ECO:0000313" key="2">
    <source>
        <dbReference type="EMBL" id="KIS67399.1"/>
    </source>
</evidence>
<dbReference type="PANTHER" id="PTHR42912:SF93">
    <property type="entry name" value="N6-ADENOSINE-METHYLTRANSFERASE TMT1A"/>
    <property type="match status" value="1"/>
</dbReference>
<dbReference type="SUPFAM" id="SSF53335">
    <property type="entry name" value="S-adenosyl-L-methionine-dependent methyltransferases"/>
    <property type="match status" value="1"/>
</dbReference>
<sequence length="284" mass="31440">MSESNASYTQGYSEAVLRSHASRTAETCAAFLLPHLKPDAKVLDIGCGPGTITTSLAKYIPDGSIIGTDYSAEVVAEAQKRLDRIRTEATWDAERYSAERCSFQTASVFQLPFPDDSFDIVYCHQVLMHLPQPVNALKEMRRVCKPGGIVGAREADFGDSILYPPTETFQLWLKTCEAIFCSAGAEPQAGRRLIRWAIDAGYSAGTENITYSSSNMAYGGQPHAKFWGQMWAERIAAESWKKQALDTGEATEQQIEQMHQDWLSWSDTPDGVLVIVCGEILLRK</sequence>
<proteinExistence type="predicted"/>
<evidence type="ECO:0000259" key="1">
    <source>
        <dbReference type="Pfam" id="PF08241"/>
    </source>
</evidence>